<feature type="compositionally biased region" description="Polar residues" evidence="6">
    <location>
        <begin position="239"/>
        <end position="250"/>
    </location>
</feature>
<feature type="transmembrane region" description="Helical" evidence="7">
    <location>
        <begin position="172"/>
        <end position="190"/>
    </location>
</feature>
<feature type="transmembrane region" description="Helical" evidence="7">
    <location>
        <begin position="142"/>
        <end position="166"/>
    </location>
</feature>
<dbReference type="AlphaFoldDB" id="A0A8H7C9U5"/>
<dbReference type="Proteomes" id="UP000629468">
    <property type="component" value="Unassembled WGS sequence"/>
</dbReference>
<dbReference type="PANTHER" id="PTHR10408">
    <property type="entry name" value="STEROL O-ACYLTRANSFERASE"/>
    <property type="match status" value="1"/>
</dbReference>
<evidence type="ECO:0000256" key="3">
    <source>
        <dbReference type="ARBA" id="ARBA00022824"/>
    </source>
</evidence>
<feature type="region of interest" description="Disordered" evidence="6">
    <location>
        <begin position="239"/>
        <end position="259"/>
    </location>
</feature>
<dbReference type="GO" id="GO:0034737">
    <property type="term" value="F:ergosterol O-acyltransferase activity"/>
    <property type="evidence" value="ECO:0007669"/>
    <property type="project" value="TreeGrafter"/>
</dbReference>
<organism evidence="8 9">
    <name type="scientific">Agaricus bisporus var. burnettii</name>
    <dbReference type="NCBI Taxonomy" id="192524"/>
    <lineage>
        <taxon>Eukaryota</taxon>
        <taxon>Fungi</taxon>
        <taxon>Dikarya</taxon>
        <taxon>Basidiomycota</taxon>
        <taxon>Agaricomycotina</taxon>
        <taxon>Agaricomycetes</taxon>
        <taxon>Agaricomycetidae</taxon>
        <taxon>Agaricales</taxon>
        <taxon>Agaricineae</taxon>
        <taxon>Agaricaceae</taxon>
        <taxon>Agaricus</taxon>
    </lineage>
</organism>
<keyword evidence="5 7" id="KW-0472">Membrane</keyword>
<proteinExistence type="inferred from homology"/>
<dbReference type="InterPro" id="IPR014371">
    <property type="entry name" value="Oat_ACAT_DAG_ARE"/>
</dbReference>
<comment type="caution">
    <text evidence="8">The sequence shown here is derived from an EMBL/GenBank/DDBJ whole genome shotgun (WGS) entry which is preliminary data.</text>
</comment>
<evidence type="ECO:0000313" key="9">
    <source>
        <dbReference type="Proteomes" id="UP000629468"/>
    </source>
</evidence>
<keyword evidence="4 5" id="KW-0012">Acyltransferase</keyword>
<keyword evidence="2 5" id="KW-0808">Transferase</keyword>
<name>A0A8H7C9U5_AGABI</name>
<evidence type="ECO:0000256" key="2">
    <source>
        <dbReference type="ARBA" id="ARBA00022679"/>
    </source>
</evidence>
<sequence length="496" mass="56409">MATFISSMNPIRMGLGRKLSDELSATEGTLYVSKPFRTKTSPKPRALFTFTPRKSAFDISNETSGVNEFRGFYSLFWVSIFLWAIRTYITGIETSGSPLNFAFATMFSQGAITLAISDFFLVISTGICVPLAGAISRGYIRYYWTGLALQHLLQTTILFTTIIWTFNRKWPWVQSGFLTLHSLVMVMKMHSYLTVNGHLRHVSEQSRLLFRRLQEATVKFGGMEQALKDAVIPECSRMSEGNSVDTTRSGTPEVPEGSSATYIDPASAVMLRKRLNAMAAELDSNNPIQCVEEKARGTNFSTTLSSISDMKERTQPQQHPLISHPDPVISALARDYSDLQMELISRESGLVTWPQNISWKNFAEYQLIPTLVYELEYPRTNKIRPLYVFEKTAATFGTFALLYTVTEVFILPLTPTSDQSFFKSLLDLSLPFMIAYILLFYIIFECICNGFAELSYFADRQFYEDWCVTTLSQMRYLVHFPQVELDLVGRVFEKME</sequence>
<dbReference type="EMBL" id="JABXXO010000009">
    <property type="protein sequence ID" value="KAF7770431.1"/>
    <property type="molecule type" value="Genomic_DNA"/>
</dbReference>
<evidence type="ECO:0000256" key="5">
    <source>
        <dbReference type="PIRNR" id="PIRNR000439"/>
    </source>
</evidence>
<feature type="transmembrane region" description="Helical" evidence="7">
    <location>
        <begin position="111"/>
        <end position="135"/>
    </location>
</feature>
<dbReference type="GO" id="GO:0005789">
    <property type="term" value="C:endoplasmic reticulum membrane"/>
    <property type="evidence" value="ECO:0007669"/>
    <property type="project" value="UniProtKB-SubCell"/>
</dbReference>
<feature type="transmembrane region" description="Helical" evidence="7">
    <location>
        <begin position="392"/>
        <end position="413"/>
    </location>
</feature>
<comment type="similarity">
    <text evidence="5">Belongs to the membrane-bound acyltransferase family. Sterol o-acyltransferase subfamily.</text>
</comment>
<feature type="transmembrane region" description="Helical" evidence="7">
    <location>
        <begin position="72"/>
        <end position="91"/>
    </location>
</feature>
<keyword evidence="7" id="KW-1133">Transmembrane helix</keyword>
<dbReference type="GO" id="GO:0008204">
    <property type="term" value="P:ergosterol metabolic process"/>
    <property type="evidence" value="ECO:0007669"/>
    <property type="project" value="TreeGrafter"/>
</dbReference>
<evidence type="ECO:0000256" key="1">
    <source>
        <dbReference type="ARBA" id="ARBA00004477"/>
    </source>
</evidence>
<comment type="subcellular location">
    <subcellularLocation>
        <location evidence="1 5">Endoplasmic reticulum membrane</location>
        <topology evidence="1 5">Multi-pass membrane protein</topology>
    </subcellularLocation>
</comment>
<dbReference type="PANTHER" id="PTHR10408:SF9">
    <property type="entry name" value="STEROL O-ACYLTRANSFERASE 2-RELATED"/>
    <property type="match status" value="1"/>
</dbReference>
<feature type="transmembrane region" description="Helical" evidence="7">
    <location>
        <begin position="433"/>
        <end position="452"/>
    </location>
</feature>
<evidence type="ECO:0000256" key="6">
    <source>
        <dbReference type="SAM" id="MobiDB-lite"/>
    </source>
</evidence>
<evidence type="ECO:0000256" key="7">
    <source>
        <dbReference type="SAM" id="Phobius"/>
    </source>
</evidence>
<keyword evidence="7" id="KW-0812">Transmembrane</keyword>
<dbReference type="PIRSF" id="PIRSF000439">
    <property type="entry name" value="Oat_ACAT_DAG_ARE"/>
    <property type="match status" value="1"/>
</dbReference>
<evidence type="ECO:0000313" key="8">
    <source>
        <dbReference type="EMBL" id="KAF7770431.1"/>
    </source>
</evidence>
<keyword evidence="3 5" id="KW-0256">Endoplasmic reticulum</keyword>
<reference evidence="8 9" key="1">
    <citation type="journal article" name="Sci. Rep.">
        <title>Telomere-to-telomere assembled and centromere annotated genomes of the two main subspecies of the button mushroom Agaricus bisporus reveal especially polymorphic chromosome ends.</title>
        <authorList>
            <person name="Sonnenberg A.S.M."/>
            <person name="Sedaghat-Telgerd N."/>
            <person name="Lavrijssen B."/>
            <person name="Ohm R.A."/>
            <person name="Hendrickx P.M."/>
            <person name="Scholtmeijer K."/>
            <person name="Baars J.J.P."/>
            <person name="van Peer A."/>
        </authorList>
    </citation>
    <scope>NUCLEOTIDE SEQUENCE [LARGE SCALE GENOMIC DNA]</scope>
    <source>
        <strain evidence="8 9">H119_p4</strain>
    </source>
</reference>
<protein>
    <recommendedName>
        <fullName evidence="5">O-acyltransferase</fullName>
    </recommendedName>
</protein>
<gene>
    <name evidence="8" type="ORF">Agabi119p4_6405</name>
</gene>
<evidence type="ECO:0000256" key="4">
    <source>
        <dbReference type="ARBA" id="ARBA00023315"/>
    </source>
</evidence>
<accession>A0A8H7C9U5</accession>